<feature type="region of interest" description="Disordered" evidence="1">
    <location>
        <begin position="390"/>
        <end position="409"/>
    </location>
</feature>
<dbReference type="Pfam" id="PF00782">
    <property type="entry name" value="DSPc"/>
    <property type="match status" value="1"/>
</dbReference>
<feature type="domain" description="Tyrosine specific protein phosphatases" evidence="2">
    <location>
        <begin position="151"/>
        <end position="221"/>
    </location>
</feature>
<feature type="region of interest" description="Disordered" evidence="1">
    <location>
        <begin position="1"/>
        <end position="42"/>
    </location>
</feature>
<feature type="region of interest" description="Disordered" evidence="1">
    <location>
        <begin position="450"/>
        <end position="530"/>
    </location>
</feature>
<gene>
    <name evidence="3" type="primary">g1325</name>
    <name evidence="3" type="ORF">VP750_LOCUS1145</name>
</gene>
<evidence type="ECO:0000313" key="3">
    <source>
        <dbReference type="EMBL" id="CAL5219486.1"/>
    </source>
</evidence>
<feature type="compositionally biased region" description="Polar residues" evidence="1">
    <location>
        <begin position="13"/>
        <end position="22"/>
    </location>
</feature>
<dbReference type="InterPro" id="IPR000387">
    <property type="entry name" value="Tyr_Pase_dom"/>
</dbReference>
<feature type="region of interest" description="Disordered" evidence="1">
    <location>
        <begin position="570"/>
        <end position="679"/>
    </location>
</feature>
<feature type="compositionally biased region" description="Polar residues" evidence="1">
    <location>
        <begin position="273"/>
        <end position="286"/>
    </location>
</feature>
<dbReference type="InterPro" id="IPR016130">
    <property type="entry name" value="Tyr_Pase_AS"/>
</dbReference>
<sequence>MSAHTEGSRDGRTANSVASITIQDIAELPGGPEESGDAPALAPKEENTVLQKLQKWADYDNYGEPVEPTRFIPMKTPMSSEIVNNWSLEGPPKHVLTISSLLEEERAKGREIGLIIDLSNHETLYAEDLTTALNVQYAHIQLVAKMFPGKASIMQVMKTARTFWDRHPNQYIAIHCAYGFNRTGFVVCAYLILVCGLSVQEALANFATARPPGVKHEKFVVELYRRYGARRVSISHPIPVQQAAQPAADAQDKSALQAGPFLDCNVAGRSPDSDMSASQYSANSGSGRHIRLYPDEPLEPGTPSNESTMATQQLWDALQRGRATAYRVRAASELSVAGSEMGGRFSEDDQGYSMDGRFSCSSLYSEFGHVASHLEERHPGLVLARTSMRPLPPRSVTSEASALSELPPGRSLEDASLHLLSQHSHGLSLRHSGEPISARRDAQIADAASGLAARLQGDGEQSSADGSSREATRHGQQLNAWVENDAERPLENSSPSVSLKEQRMKQAAGHPRSVALSHSHLNGGGHHHLPEELSVQHTSNSNSSLGGGSACSLVNNESLGLDERGIFEQFDKRDRSKEGRGDRRQTGRAASKLTLEEIRSGAAAQPPGSPGPNREPAAAPDRVLSGPVVQPDTPFANASLQDNQETGRSPAEDRKRGKVARKLFSKQTQREWRTRCRMM</sequence>
<name>A0ABP1FKP1_9CHLO</name>
<dbReference type="Gene3D" id="3.90.190.10">
    <property type="entry name" value="Protein tyrosine phosphatase superfamily"/>
    <property type="match status" value="1"/>
</dbReference>
<feature type="compositionally biased region" description="Basic and acidic residues" evidence="1">
    <location>
        <begin position="570"/>
        <end position="585"/>
    </location>
</feature>
<evidence type="ECO:0000256" key="1">
    <source>
        <dbReference type="SAM" id="MobiDB-lite"/>
    </source>
</evidence>
<organism evidence="3 4">
    <name type="scientific">Coccomyxa viridis</name>
    <dbReference type="NCBI Taxonomy" id="1274662"/>
    <lineage>
        <taxon>Eukaryota</taxon>
        <taxon>Viridiplantae</taxon>
        <taxon>Chlorophyta</taxon>
        <taxon>core chlorophytes</taxon>
        <taxon>Trebouxiophyceae</taxon>
        <taxon>Trebouxiophyceae incertae sedis</taxon>
        <taxon>Coccomyxaceae</taxon>
        <taxon>Coccomyxa</taxon>
    </lineage>
</organism>
<dbReference type="CDD" id="cd14502">
    <property type="entry name" value="RNA_5'-triphosphatase"/>
    <property type="match status" value="1"/>
</dbReference>
<reference evidence="3 4" key="1">
    <citation type="submission" date="2024-06" db="EMBL/GenBank/DDBJ databases">
        <authorList>
            <person name="Kraege A."/>
            <person name="Thomma B."/>
        </authorList>
    </citation>
    <scope>NUCLEOTIDE SEQUENCE [LARGE SCALE GENOMIC DNA]</scope>
</reference>
<dbReference type="PANTHER" id="PTHR10367:SF17">
    <property type="entry name" value="MRNA-CAPPING ENZYME"/>
    <property type="match status" value="1"/>
</dbReference>
<feature type="region of interest" description="Disordered" evidence="1">
    <location>
        <begin position="270"/>
        <end position="309"/>
    </location>
</feature>
<accession>A0ABP1FKP1</accession>
<dbReference type="PANTHER" id="PTHR10367">
    <property type="entry name" value="MRNA-CAPPING ENZYME"/>
    <property type="match status" value="1"/>
</dbReference>
<feature type="compositionally biased region" description="Basic and acidic residues" evidence="1">
    <location>
        <begin position="1"/>
        <end position="12"/>
    </location>
</feature>
<dbReference type="SUPFAM" id="SSF52799">
    <property type="entry name" value="(Phosphotyrosine protein) phosphatases II"/>
    <property type="match status" value="1"/>
</dbReference>
<comment type="caution">
    <text evidence="3">The sequence shown here is derived from an EMBL/GenBank/DDBJ whole genome shotgun (WGS) entry which is preliminary data.</text>
</comment>
<dbReference type="PROSITE" id="PS00383">
    <property type="entry name" value="TYR_PHOSPHATASE_1"/>
    <property type="match status" value="1"/>
</dbReference>
<dbReference type="InterPro" id="IPR000340">
    <property type="entry name" value="Dual-sp_phosphatase_cat-dom"/>
</dbReference>
<proteinExistence type="predicted"/>
<evidence type="ECO:0000313" key="4">
    <source>
        <dbReference type="Proteomes" id="UP001497392"/>
    </source>
</evidence>
<protein>
    <submittedName>
        <fullName evidence="3">G1325 protein</fullName>
    </submittedName>
</protein>
<feature type="compositionally biased region" description="Basic and acidic residues" evidence="1">
    <location>
        <begin position="668"/>
        <end position="679"/>
    </location>
</feature>
<dbReference type="PROSITE" id="PS50056">
    <property type="entry name" value="TYR_PHOSPHATASE_2"/>
    <property type="match status" value="1"/>
</dbReference>
<keyword evidence="4" id="KW-1185">Reference proteome</keyword>
<dbReference type="EMBL" id="CAXHTA020000002">
    <property type="protein sequence ID" value="CAL5219486.1"/>
    <property type="molecule type" value="Genomic_DNA"/>
</dbReference>
<dbReference type="InterPro" id="IPR029021">
    <property type="entry name" value="Prot-tyrosine_phosphatase-like"/>
</dbReference>
<dbReference type="Proteomes" id="UP001497392">
    <property type="component" value="Unassembled WGS sequence"/>
</dbReference>
<feature type="compositionally biased region" description="Polar residues" evidence="1">
    <location>
        <begin position="636"/>
        <end position="647"/>
    </location>
</feature>
<dbReference type="InterPro" id="IPR051029">
    <property type="entry name" value="mRNA_Capping_Enz/RNA_Phosphat"/>
</dbReference>
<evidence type="ECO:0000259" key="2">
    <source>
        <dbReference type="PROSITE" id="PS50056"/>
    </source>
</evidence>